<dbReference type="Proteomes" id="UP000481861">
    <property type="component" value="Unassembled WGS sequence"/>
</dbReference>
<dbReference type="AlphaFoldDB" id="A0A7C8MQL2"/>
<feature type="domain" description="Plastocyanin-like" evidence="5">
    <location>
        <begin position="242"/>
        <end position="408"/>
    </location>
</feature>
<dbReference type="Pfam" id="PF00394">
    <property type="entry name" value="Cu-oxidase"/>
    <property type="match status" value="1"/>
</dbReference>
<comment type="caution">
    <text evidence="8">The sequence shown here is derived from an EMBL/GenBank/DDBJ whole genome shotgun (WGS) entry which is preliminary data.</text>
</comment>
<dbReference type="OrthoDB" id="2121828at2759"/>
<dbReference type="GO" id="GO:0016491">
    <property type="term" value="F:oxidoreductase activity"/>
    <property type="evidence" value="ECO:0007669"/>
    <property type="project" value="UniProtKB-KW"/>
</dbReference>
<dbReference type="CDD" id="cd13854">
    <property type="entry name" value="CuRO_1_MaLCC_like"/>
    <property type="match status" value="1"/>
</dbReference>
<keyword evidence="4" id="KW-0186">Copper</keyword>
<keyword evidence="9" id="KW-1185">Reference proteome</keyword>
<protein>
    <submittedName>
        <fullName evidence="8">Multicopper oxidase-domain-containing protein</fullName>
    </submittedName>
</protein>
<evidence type="ECO:0000313" key="8">
    <source>
        <dbReference type="EMBL" id="KAF2872605.1"/>
    </source>
</evidence>
<feature type="domain" description="Plastocyanin-like" evidence="6">
    <location>
        <begin position="499"/>
        <end position="618"/>
    </location>
</feature>
<evidence type="ECO:0000259" key="5">
    <source>
        <dbReference type="Pfam" id="PF00394"/>
    </source>
</evidence>
<dbReference type="InterPro" id="IPR002355">
    <property type="entry name" value="Cu_oxidase_Cu_BS"/>
</dbReference>
<evidence type="ECO:0000256" key="2">
    <source>
        <dbReference type="ARBA" id="ARBA00022723"/>
    </source>
</evidence>
<proteinExistence type="inferred from homology"/>
<gene>
    <name evidence="8" type="ORF">BDV95DRAFT_491549</name>
</gene>
<reference evidence="8 9" key="1">
    <citation type="submission" date="2020-01" db="EMBL/GenBank/DDBJ databases">
        <authorList>
            <consortium name="DOE Joint Genome Institute"/>
            <person name="Haridas S."/>
            <person name="Albert R."/>
            <person name="Binder M."/>
            <person name="Bloem J."/>
            <person name="Labutti K."/>
            <person name="Salamov A."/>
            <person name="Andreopoulos B."/>
            <person name="Baker S.E."/>
            <person name="Barry K."/>
            <person name="Bills G."/>
            <person name="Bluhm B.H."/>
            <person name="Cannon C."/>
            <person name="Castanera R."/>
            <person name="Culley D.E."/>
            <person name="Daum C."/>
            <person name="Ezra D."/>
            <person name="Gonzalez J.B."/>
            <person name="Henrissat B."/>
            <person name="Kuo A."/>
            <person name="Liang C."/>
            <person name="Lipzen A."/>
            <person name="Lutzoni F."/>
            <person name="Magnuson J."/>
            <person name="Mondo S."/>
            <person name="Nolan M."/>
            <person name="Ohm R."/>
            <person name="Pangilinan J."/>
            <person name="Park H.-J.H."/>
            <person name="Ramirez L."/>
            <person name="Alfaro M."/>
            <person name="Sun H."/>
            <person name="Tritt A."/>
            <person name="Yoshinaga Y."/>
            <person name="Zwiers L.-H.L."/>
            <person name="Turgeon B.G."/>
            <person name="Goodwin S.B."/>
            <person name="Spatafora J.W."/>
            <person name="Crous P.W."/>
            <person name="Grigoriev I.V."/>
        </authorList>
    </citation>
    <scope>NUCLEOTIDE SEQUENCE [LARGE SCALE GENOMIC DNA]</scope>
    <source>
        <strain evidence="8 9">CBS 611.86</strain>
    </source>
</reference>
<dbReference type="CDD" id="cd13880">
    <property type="entry name" value="CuRO_2_MaLCC_like"/>
    <property type="match status" value="1"/>
</dbReference>
<evidence type="ECO:0000259" key="7">
    <source>
        <dbReference type="Pfam" id="PF07732"/>
    </source>
</evidence>
<name>A0A7C8MQL2_9PLEO</name>
<dbReference type="EMBL" id="JAADJZ010000009">
    <property type="protein sequence ID" value="KAF2872605.1"/>
    <property type="molecule type" value="Genomic_DNA"/>
</dbReference>
<dbReference type="GO" id="GO:0005507">
    <property type="term" value="F:copper ion binding"/>
    <property type="evidence" value="ECO:0007669"/>
    <property type="project" value="InterPro"/>
</dbReference>
<dbReference type="InterPro" id="IPR001117">
    <property type="entry name" value="Cu-oxidase_2nd"/>
</dbReference>
<evidence type="ECO:0000313" key="9">
    <source>
        <dbReference type="Proteomes" id="UP000481861"/>
    </source>
</evidence>
<evidence type="ECO:0000259" key="6">
    <source>
        <dbReference type="Pfam" id="PF07731"/>
    </source>
</evidence>
<evidence type="ECO:0000256" key="3">
    <source>
        <dbReference type="ARBA" id="ARBA00023002"/>
    </source>
</evidence>
<dbReference type="Pfam" id="PF07732">
    <property type="entry name" value="Cu-oxidase_3"/>
    <property type="match status" value="1"/>
</dbReference>
<keyword evidence="2" id="KW-0479">Metal-binding</keyword>
<comment type="similarity">
    <text evidence="1">Belongs to the multicopper oxidase family.</text>
</comment>
<dbReference type="InterPro" id="IPR008972">
    <property type="entry name" value="Cupredoxin"/>
</dbReference>
<dbReference type="InterPro" id="IPR011706">
    <property type="entry name" value="Cu-oxidase_C"/>
</dbReference>
<organism evidence="8 9">
    <name type="scientific">Massariosphaeria phaeospora</name>
    <dbReference type="NCBI Taxonomy" id="100035"/>
    <lineage>
        <taxon>Eukaryota</taxon>
        <taxon>Fungi</taxon>
        <taxon>Dikarya</taxon>
        <taxon>Ascomycota</taxon>
        <taxon>Pezizomycotina</taxon>
        <taxon>Dothideomycetes</taxon>
        <taxon>Pleosporomycetidae</taxon>
        <taxon>Pleosporales</taxon>
        <taxon>Pleosporales incertae sedis</taxon>
        <taxon>Massariosphaeria</taxon>
    </lineage>
</organism>
<dbReference type="PANTHER" id="PTHR11709:SF71">
    <property type="entry name" value="OXIDOREDUCTASE TPCJ"/>
    <property type="match status" value="1"/>
</dbReference>
<accession>A0A7C8MQL2</accession>
<keyword evidence="3" id="KW-0560">Oxidoreductase</keyword>
<dbReference type="InterPro" id="IPR033138">
    <property type="entry name" value="Cu_oxidase_CS"/>
</dbReference>
<dbReference type="PROSITE" id="PS00080">
    <property type="entry name" value="MULTICOPPER_OXIDASE2"/>
    <property type="match status" value="1"/>
</dbReference>
<sequence>MDRVWACITYALSYFTFSPLDGFEQAPLIPSLPSSVHNTLQYPIFKPPGGQISPGPDAEFQCEYPSLIGWSNCTTAENRTCWLRNDATGEEYNLWTNYEDTNQTPFGIHRNYTLDITDEWINADGMNFTEAKLFNASYPGPWIEGCWGDNITVTINNKLKYNGTSIHWHGIRQWLTMHMDGVNGVTQCPIAPGDSFDYTFRAMQYGSAWYHSHYSVQYADGALGPLTLHGPTSQPYDEAKRPILMTDWGHNSAFDAMYNGLQYKSILLNGTGNVTRFTKGAPAPLKVPDPYTIHFEDHLVPTVGYQTRPKRYLLRVINTAFDSTFVFSIDNHRLTVVGADFVPIHGYTTESILVGIGQRYHVIVEANPEPPSEDGNYWIRTWKADCFGFNNTKHDNPGYEKAGILRYNTESKALPSTRQWKDVPLNCSDEPYDKLKPIIPWTVGEAANVPKGETGEKFSVTFGTASTMFPFAMFSMGGDDSSDEFVPLRVDYGNPTFMNLNATGRWNPQWVVIPENYTDTDWVYMVIKGKKVDGTNGAHPIHLHGHDFAILQQQENATFPAKLNLTTANPPRRDVVLLPTNGYVVIAFKTDNPGAWLVHCHIADHASMGLAMQILERQSAAVDIWPNVTDSQALRTAQKGCERWNTWWGNCTNWWPEDGKTPGSSCKIGEMGASPDSGI</sequence>
<dbReference type="Pfam" id="PF07731">
    <property type="entry name" value="Cu-oxidase_2"/>
    <property type="match status" value="1"/>
</dbReference>
<evidence type="ECO:0000256" key="4">
    <source>
        <dbReference type="ARBA" id="ARBA00023008"/>
    </source>
</evidence>
<dbReference type="PROSITE" id="PS00079">
    <property type="entry name" value="MULTICOPPER_OXIDASE1"/>
    <property type="match status" value="1"/>
</dbReference>
<dbReference type="InterPro" id="IPR045087">
    <property type="entry name" value="Cu-oxidase_fam"/>
</dbReference>
<dbReference type="CDD" id="cd13901">
    <property type="entry name" value="CuRO_3_MaLCC_like"/>
    <property type="match status" value="1"/>
</dbReference>
<dbReference type="PANTHER" id="PTHR11709">
    <property type="entry name" value="MULTI-COPPER OXIDASE"/>
    <property type="match status" value="1"/>
</dbReference>
<dbReference type="Gene3D" id="2.60.40.420">
    <property type="entry name" value="Cupredoxins - blue copper proteins"/>
    <property type="match status" value="3"/>
</dbReference>
<dbReference type="SUPFAM" id="SSF49503">
    <property type="entry name" value="Cupredoxins"/>
    <property type="match status" value="3"/>
</dbReference>
<evidence type="ECO:0000256" key="1">
    <source>
        <dbReference type="ARBA" id="ARBA00010609"/>
    </source>
</evidence>
<feature type="domain" description="Plastocyanin-like" evidence="7">
    <location>
        <begin position="117"/>
        <end position="231"/>
    </location>
</feature>
<dbReference type="InterPro" id="IPR011707">
    <property type="entry name" value="Cu-oxidase-like_N"/>
</dbReference>